<dbReference type="GO" id="GO:0006596">
    <property type="term" value="P:polyamine biosynthetic process"/>
    <property type="evidence" value="ECO:0007669"/>
    <property type="project" value="UniProtKB-KW"/>
</dbReference>
<comment type="caution">
    <text evidence="4">The sequence shown here is derived from an EMBL/GenBank/DDBJ whole genome shotgun (WGS) entry which is preliminary data.</text>
</comment>
<evidence type="ECO:0000256" key="1">
    <source>
        <dbReference type="ARBA" id="ARBA00023115"/>
    </source>
</evidence>
<evidence type="ECO:0000313" key="5">
    <source>
        <dbReference type="Proteomes" id="UP000308549"/>
    </source>
</evidence>
<accession>A0A4U0TTQ5</accession>
<feature type="transmembrane region" description="Helical" evidence="3">
    <location>
        <begin position="133"/>
        <end position="156"/>
    </location>
</feature>
<feature type="transmembrane region" description="Helical" evidence="3">
    <location>
        <begin position="109"/>
        <end position="127"/>
    </location>
</feature>
<feature type="transmembrane region" description="Helical" evidence="3">
    <location>
        <begin position="81"/>
        <end position="97"/>
    </location>
</feature>
<proteinExistence type="predicted"/>
<dbReference type="AlphaFoldDB" id="A0A4U0TTQ5"/>
<dbReference type="Pfam" id="PF01564">
    <property type="entry name" value="Spermine_synth"/>
    <property type="match status" value="1"/>
</dbReference>
<evidence type="ECO:0000313" key="4">
    <source>
        <dbReference type="EMBL" id="TKA25356.1"/>
    </source>
</evidence>
<gene>
    <name evidence="4" type="ORF">B0A50_06260</name>
</gene>
<dbReference type="PANTHER" id="PTHR43317:SF1">
    <property type="entry name" value="THERMOSPERMINE SYNTHASE ACAULIS5"/>
    <property type="match status" value="1"/>
</dbReference>
<organism evidence="4 5">
    <name type="scientific">Salinomyces thailandicus</name>
    <dbReference type="NCBI Taxonomy" id="706561"/>
    <lineage>
        <taxon>Eukaryota</taxon>
        <taxon>Fungi</taxon>
        <taxon>Dikarya</taxon>
        <taxon>Ascomycota</taxon>
        <taxon>Pezizomycotina</taxon>
        <taxon>Dothideomycetes</taxon>
        <taxon>Dothideomycetidae</taxon>
        <taxon>Mycosphaerellales</taxon>
        <taxon>Teratosphaeriaceae</taxon>
        <taxon>Salinomyces</taxon>
    </lineage>
</organism>
<dbReference type="InterPro" id="IPR029063">
    <property type="entry name" value="SAM-dependent_MTases_sf"/>
</dbReference>
<dbReference type="EMBL" id="NAJL01000036">
    <property type="protein sequence ID" value="TKA25356.1"/>
    <property type="molecule type" value="Genomic_DNA"/>
</dbReference>
<feature type="region of interest" description="Disordered" evidence="2">
    <location>
        <begin position="1"/>
        <end position="23"/>
    </location>
</feature>
<reference evidence="4 5" key="1">
    <citation type="submission" date="2017-03" db="EMBL/GenBank/DDBJ databases">
        <title>Genomes of endolithic fungi from Antarctica.</title>
        <authorList>
            <person name="Coleine C."/>
            <person name="Masonjones S."/>
            <person name="Stajich J.E."/>
        </authorList>
    </citation>
    <scope>NUCLEOTIDE SEQUENCE [LARGE SCALE GENOMIC DNA]</scope>
    <source>
        <strain evidence="4 5">CCFEE 6315</strain>
    </source>
</reference>
<feature type="compositionally biased region" description="Basic and acidic residues" evidence="2">
    <location>
        <begin position="573"/>
        <end position="586"/>
    </location>
</feature>
<keyword evidence="5" id="KW-1185">Reference proteome</keyword>
<dbReference type="OrthoDB" id="2016285at2759"/>
<dbReference type="PANTHER" id="PTHR43317">
    <property type="entry name" value="THERMOSPERMINE SYNTHASE ACAULIS5"/>
    <property type="match status" value="1"/>
</dbReference>
<feature type="region of interest" description="Disordered" evidence="2">
    <location>
        <begin position="566"/>
        <end position="586"/>
    </location>
</feature>
<feature type="transmembrane region" description="Helical" evidence="3">
    <location>
        <begin position="44"/>
        <end position="61"/>
    </location>
</feature>
<dbReference type="Gene3D" id="3.40.50.150">
    <property type="entry name" value="Vaccinia Virus protein VP39"/>
    <property type="match status" value="1"/>
</dbReference>
<evidence type="ECO:0000256" key="2">
    <source>
        <dbReference type="SAM" id="MobiDB-lite"/>
    </source>
</evidence>
<keyword evidence="3" id="KW-1133">Transmembrane helix</keyword>
<dbReference type="SUPFAM" id="SSF53335">
    <property type="entry name" value="S-adenosyl-L-methionine-dependent methyltransferases"/>
    <property type="match status" value="1"/>
</dbReference>
<name>A0A4U0TTQ5_9PEZI</name>
<sequence length="614" mass="67697">MPKGRQTVRLPASQRKHDDPTAKPASIQAALSNNPFTPTNIRRAVVLAPAILTLAALYSPISQQTLAPVYGGIPSSINHKEAVLATFLIGYLWRALLQKVHTWSILPYLALWICWMPALQMWLFRYSESLGPVFGPILTGLLSCHLVIMPTGYAVAQALEDLDLQGQMGDVGGVAIPALLLDLYLYAMGSTMASSVLPRLSTMSEHFTPVKLQLMIGAAYTFLSPSKPYWMFSLAFPAVFHAMLANPHFDGGRNFDLVNRNLAPHNWTILDRSWSTTGYLSVLENTDHAYRVLRCDHSLLGGEWLLTPSRRSEGWLVNEPIYSVFEMLEAVRLIETDPPIRDSSAQALVIGLGIGIAPKALLAHGINTTILELDPAVHTYAQTYFDLPATPTILQDAVTWVAAAASDAQNATASHQKYDYILHDVFTGGAEPLTLFTADFLANLKSLLTSNGVIALNYAGDLSLPLTKHVLNTIHHTFDGQCKMYRDSAPTAAASPSSSTTPEGEDKETEDFLNLLVFCRNKPGSGPITFRQPTSKDFLGSKSRAHYLLPKPEWEIAFPGLTKEAEAEGQGGAREEKVLRSGEEGKWRREQEESAIRHWRIMRTVLPAVVWEAW</sequence>
<evidence type="ECO:0000256" key="3">
    <source>
        <dbReference type="SAM" id="Phobius"/>
    </source>
</evidence>
<evidence type="ECO:0008006" key="6">
    <source>
        <dbReference type="Google" id="ProtNLM"/>
    </source>
</evidence>
<dbReference type="Proteomes" id="UP000308549">
    <property type="component" value="Unassembled WGS sequence"/>
</dbReference>
<keyword evidence="1" id="KW-0620">Polyamine biosynthesis</keyword>
<protein>
    <recommendedName>
        <fullName evidence="6">Spermine/spermidine synthase</fullName>
    </recommendedName>
</protein>
<keyword evidence="3" id="KW-0812">Transmembrane</keyword>
<feature type="transmembrane region" description="Helical" evidence="3">
    <location>
        <begin position="168"/>
        <end position="187"/>
    </location>
</feature>
<keyword evidence="3" id="KW-0472">Membrane</keyword>